<dbReference type="EMBL" id="FPIW01000067">
    <property type="protein sequence ID" value="SFW69129.1"/>
    <property type="molecule type" value="Genomic_DNA"/>
</dbReference>
<accession>A0AA94L384</accession>
<dbReference type="Proteomes" id="UP000182680">
    <property type="component" value="Unassembled WGS sequence"/>
</dbReference>
<protein>
    <submittedName>
        <fullName evidence="1">Uncharacterized protein</fullName>
    </submittedName>
</protein>
<name>A0AA94L384_DESDE</name>
<evidence type="ECO:0000313" key="2">
    <source>
        <dbReference type="Proteomes" id="UP000182680"/>
    </source>
</evidence>
<proteinExistence type="predicted"/>
<evidence type="ECO:0000313" key="1">
    <source>
        <dbReference type="EMBL" id="SFW69129.1"/>
    </source>
</evidence>
<sequence length="39" mass="3969">MLPCAFPAGAGLLTANGAVLEAQGVAPMDRAEEPRSRAE</sequence>
<organism evidence="1 2">
    <name type="scientific">Desulfovibrio desulfuricans</name>
    <dbReference type="NCBI Taxonomy" id="876"/>
    <lineage>
        <taxon>Bacteria</taxon>
        <taxon>Pseudomonadati</taxon>
        <taxon>Thermodesulfobacteriota</taxon>
        <taxon>Desulfovibrionia</taxon>
        <taxon>Desulfovibrionales</taxon>
        <taxon>Desulfovibrionaceae</taxon>
        <taxon>Desulfovibrio</taxon>
    </lineage>
</organism>
<dbReference type="AlphaFoldDB" id="A0AA94L384"/>
<gene>
    <name evidence="1" type="ORF">SAMN02910291_02539</name>
</gene>
<reference evidence="2" key="1">
    <citation type="submission" date="2016-11" db="EMBL/GenBank/DDBJ databases">
        <authorList>
            <person name="Jaros S."/>
            <person name="Januszkiewicz K."/>
            <person name="Wedrychowicz H."/>
        </authorList>
    </citation>
    <scope>NUCLEOTIDE SEQUENCE [LARGE SCALE GENOMIC DNA]</scope>
    <source>
        <strain evidence="2">DSM 7057</strain>
    </source>
</reference>
<comment type="caution">
    <text evidence="1">The sequence shown here is derived from an EMBL/GenBank/DDBJ whole genome shotgun (WGS) entry which is preliminary data.</text>
</comment>